<dbReference type="EMBL" id="CAADRP010001617">
    <property type="protein sequence ID" value="VFU45075.1"/>
    <property type="molecule type" value="Genomic_DNA"/>
</dbReference>
<keyword evidence="2" id="KW-0812">Transmembrane</keyword>
<dbReference type="AlphaFoldDB" id="A0A6N2LUI0"/>
<keyword evidence="2" id="KW-1133">Transmembrane helix</keyword>
<protein>
    <submittedName>
        <fullName evidence="3">Uncharacterized protein</fullName>
    </submittedName>
</protein>
<sequence>MDKSIDLQRKLFCSIQLLSLGSLHSLFLVAWMIAIIGEVALIAGVIPAVEEREERNKICEHINMSQNMNWLTSTRASNPKNFEGSVRDATQPNQQ</sequence>
<feature type="region of interest" description="Disordered" evidence="1">
    <location>
        <begin position="75"/>
        <end position="95"/>
    </location>
</feature>
<reference evidence="3" key="1">
    <citation type="submission" date="2019-03" db="EMBL/GenBank/DDBJ databases">
        <authorList>
            <person name="Mank J."/>
            <person name="Almeida P."/>
        </authorList>
    </citation>
    <scope>NUCLEOTIDE SEQUENCE</scope>
    <source>
        <strain evidence="3">78183</strain>
    </source>
</reference>
<keyword evidence="2" id="KW-0472">Membrane</keyword>
<gene>
    <name evidence="3" type="ORF">SVIM_LOCUS280906</name>
</gene>
<evidence type="ECO:0000313" key="3">
    <source>
        <dbReference type="EMBL" id="VFU45075.1"/>
    </source>
</evidence>
<accession>A0A6N2LUI0</accession>
<organism evidence="3">
    <name type="scientific">Salix viminalis</name>
    <name type="common">Common osier</name>
    <name type="synonym">Basket willow</name>
    <dbReference type="NCBI Taxonomy" id="40686"/>
    <lineage>
        <taxon>Eukaryota</taxon>
        <taxon>Viridiplantae</taxon>
        <taxon>Streptophyta</taxon>
        <taxon>Embryophyta</taxon>
        <taxon>Tracheophyta</taxon>
        <taxon>Spermatophyta</taxon>
        <taxon>Magnoliopsida</taxon>
        <taxon>eudicotyledons</taxon>
        <taxon>Gunneridae</taxon>
        <taxon>Pentapetalae</taxon>
        <taxon>rosids</taxon>
        <taxon>fabids</taxon>
        <taxon>Malpighiales</taxon>
        <taxon>Salicaceae</taxon>
        <taxon>Saliceae</taxon>
        <taxon>Salix</taxon>
    </lineage>
</organism>
<name>A0A6N2LUI0_SALVM</name>
<evidence type="ECO:0000256" key="2">
    <source>
        <dbReference type="SAM" id="Phobius"/>
    </source>
</evidence>
<evidence type="ECO:0000256" key="1">
    <source>
        <dbReference type="SAM" id="MobiDB-lite"/>
    </source>
</evidence>
<feature type="transmembrane region" description="Helical" evidence="2">
    <location>
        <begin position="26"/>
        <end position="49"/>
    </location>
</feature>
<proteinExistence type="predicted"/>